<accession>A0A2P8FBR7</accession>
<dbReference type="Proteomes" id="UP000240418">
    <property type="component" value="Unassembled WGS sequence"/>
</dbReference>
<comment type="caution">
    <text evidence="6">The sequence shown here is derived from an EMBL/GenBank/DDBJ whole genome shotgun (WGS) entry which is preliminary data.</text>
</comment>
<dbReference type="OrthoDB" id="9801445at2"/>
<evidence type="ECO:0000256" key="3">
    <source>
        <dbReference type="ARBA" id="ARBA00022801"/>
    </source>
</evidence>
<keyword evidence="2" id="KW-0479">Metal-binding</keyword>
<evidence type="ECO:0000256" key="1">
    <source>
        <dbReference type="ARBA" id="ARBA00001947"/>
    </source>
</evidence>
<dbReference type="InterPro" id="IPR003785">
    <property type="entry name" value="Creatininase/forma_Hydrolase"/>
</dbReference>
<evidence type="ECO:0000256" key="4">
    <source>
        <dbReference type="ARBA" id="ARBA00022833"/>
    </source>
</evidence>
<dbReference type="PANTHER" id="PTHR35005:SF1">
    <property type="entry name" value="2-AMINO-5-FORMYLAMINO-6-RIBOSYLAMINOPYRIMIDIN-4(3H)-ONE 5'-MONOPHOSPHATE DEFORMYLASE"/>
    <property type="match status" value="1"/>
</dbReference>
<dbReference type="Gene3D" id="3.40.50.10310">
    <property type="entry name" value="Creatininase"/>
    <property type="match status" value="1"/>
</dbReference>
<dbReference type="GO" id="GO:0016811">
    <property type="term" value="F:hydrolase activity, acting on carbon-nitrogen (but not peptide) bonds, in linear amides"/>
    <property type="evidence" value="ECO:0007669"/>
    <property type="project" value="TreeGrafter"/>
</dbReference>
<dbReference type="EMBL" id="PYGJ01000007">
    <property type="protein sequence ID" value="PSL19150.1"/>
    <property type="molecule type" value="Genomic_DNA"/>
</dbReference>
<evidence type="ECO:0000256" key="2">
    <source>
        <dbReference type="ARBA" id="ARBA00022723"/>
    </source>
</evidence>
<dbReference type="PANTHER" id="PTHR35005">
    <property type="entry name" value="3-DEHYDRO-SCYLLO-INOSOSE HYDROLASE"/>
    <property type="match status" value="1"/>
</dbReference>
<comment type="similarity">
    <text evidence="5">Belongs to the creatininase superfamily.</text>
</comment>
<evidence type="ECO:0000256" key="5">
    <source>
        <dbReference type="ARBA" id="ARBA00024029"/>
    </source>
</evidence>
<dbReference type="InterPro" id="IPR024087">
    <property type="entry name" value="Creatininase-like_sf"/>
</dbReference>
<sequence length="259" mass="27736">MQGYWTDFKAPDFLGLPERTIAILPLGATEQHGPHLPVSVDSDLASAVADRSRAHWHPETSALILPTLTITKSNEHSAHPGTLCLSADTLLAVLRDLGDSLARTGISRLAMLNGHGGNTAVLEIACREMRLAHSMITAHGSWFGFAEWDGVVDPEDAAHDLHGGDTETSPMLAVSPDRVDMSKAQNFRSKGRGWQESGRWIGLNGQAMRPGWVIDDLNAFGACGDASVATAEKGEVLLGSAARNFAGFLREFAQFDPAT</sequence>
<dbReference type="SUPFAM" id="SSF102215">
    <property type="entry name" value="Creatininase"/>
    <property type="match status" value="1"/>
</dbReference>
<evidence type="ECO:0000313" key="7">
    <source>
        <dbReference type="Proteomes" id="UP000240418"/>
    </source>
</evidence>
<gene>
    <name evidence="6" type="ORF">CLV88_10793</name>
</gene>
<reference evidence="6 7" key="1">
    <citation type="submission" date="2018-03" db="EMBL/GenBank/DDBJ databases">
        <title>Genomic Encyclopedia of Archaeal and Bacterial Type Strains, Phase II (KMG-II): from individual species to whole genera.</title>
        <authorList>
            <person name="Goeker M."/>
        </authorList>
    </citation>
    <scope>NUCLEOTIDE SEQUENCE [LARGE SCALE GENOMIC DNA]</scope>
    <source>
        <strain evidence="6 7">DSM 100673</strain>
    </source>
</reference>
<dbReference type="GO" id="GO:0009231">
    <property type="term" value="P:riboflavin biosynthetic process"/>
    <property type="evidence" value="ECO:0007669"/>
    <property type="project" value="TreeGrafter"/>
</dbReference>
<keyword evidence="7" id="KW-1185">Reference proteome</keyword>
<keyword evidence="3 6" id="KW-0378">Hydrolase</keyword>
<evidence type="ECO:0000313" key="6">
    <source>
        <dbReference type="EMBL" id="PSL19150.1"/>
    </source>
</evidence>
<comment type="cofactor">
    <cofactor evidence="1">
        <name>Zn(2+)</name>
        <dbReference type="ChEBI" id="CHEBI:29105"/>
    </cofactor>
</comment>
<proteinExistence type="inferred from homology"/>
<keyword evidence="4" id="KW-0862">Zinc</keyword>
<organism evidence="6 7">
    <name type="scientific">Shimia abyssi</name>
    <dbReference type="NCBI Taxonomy" id="1662395"/>
    <lineage>
        <taxon>Bacteria</taxon>
        <taxon>Pseudomonadati</taxon>
        <taxon>Pseudomonadota</taxon>
        <taxon>Alphaproteobacteria</taxon>
        <taxon>Rhodobacterales</taxon>
        <taxon>Roseobacteraceae</taxon>
    </lineage>
</organism>
<dbReference type="GO" id="GO:0046872">
    <property type="term" value="F:metal ion binding"/>
    <property type="evidence" value="ECO:0007669"/>
    <property type="project" value="UniProtKB-KW"/>
</dbReference>
<dbReference type="AlphaFoldDB" id="A0A2P8FBR7"/>
<name>A0A2P8FBR7_9RHOB</name>
<dbReference type="Pfam" id="PF02633">
    <property type="entry name" value="Creatininase"/>
    <property type="match status" value="1"/>
</dbReference>
<protein>
    <submittedName>
        <fullName evidence="6">Creatinine amidohydrolase</fullName>
    </submittedName>
</protein>